<accession>A0A2P2NTL5</accession>
<sequence>MPSVGSSWGLEIVLKSLQFS</sequence>
<proteinExistence type="predicted"/>
<dbReference type="AlphaFoldDB" id="A0A2P2NTL5"/>
<organism evidence="1">
    <name type="scientific">Rhizophora mucronata</name>
    <name type="common">Asiatic mangrove</name>
    <dbReference type="NCBI Taxonomy" id="61149"/>
    <lineage>
        <taxon>Eukaryota</taxon>
        <taxon>Viridiplantae</taxon>
        <taxon>Streptophyta</taxon>
        <taxon>Embryophyta</taxon>
        <taxon>Tracheophyta</taxon>
        <taxon>Spermatophyta</taxon>
        <taxon>Magnoliopsida</taxon>
        <taxon>eudicotyledons</taxon>
        <taxon>Gunneridae</taxon>
        <taxon>Pentapetalae</taxon>
        <taxon>rosids</taxon>
        <taxon>fabids</taxon>
        <taxon>Malpighiales</taxon>
        <taxon>Rhizophoraceae</taxon>
        <taxon>Rhizophora</taxon>
    </lineage>
</organism>
<evidence type="ECO:0000313" key="1">
    <source>
        <dbReference type="EMBL" id="MBX45721.1"/>
    </source>
</evidence>
<name>A0A2P2NTL5_RHIMU</name>
<reference evidence="1" key="1">
    <citation type="submission" date="2018-02" db="EMBL/GenBank/DDBJ databases">
        <title>Rhizophora mucronata_Transcriptome.</title>
        <authorList>
            <person name="Meera S.P."/>
            <person name="Sreeshan A."/>
            <person name="Augustine A."/>
        </authorList>
    </citation>
    <scope>NUCLEOTIDE SEQUENCE</scope>
    <source>
        <tissue evidence="1">Leaf</tissue>
    </source>
</reference>
<dbReference type="EMBL" id="GGEC01065237">
    <property type="protein sequence ID" value="MBX45721.1"/>
    <property type="molecule type" value="Transcribed_RNA"/>
</dbReference>
<protein>
    <submittedName>
        <fullName evidence="1">Uncharacterized protein</fullName>
    </submittedName>
</protein>